<dbReference type="AlphaFoldDB" id="A0A7X4YBM0"/>
<dbReference type="RefSeq" id="WP_161662939.1">
    <property type="nucleotide sequence ID" value="NZ_JAAAPK010000005.1"/>
</dbReference>
<dbReference type="EMBL" id="JAAAPK010000005">
    <property type="protein sequence ID" value="NBC42205.1"/>
    <property type="molecule type" value="Genomic_DNA"/>
</dbReference>
<feature type="region of interest" description="Disordered" evidence="1">
    <location>
        <begin position="42"/>
        <end position="68"/>
    </location>
</feature>
<evidence type="ECO:0000313" key="3">
    <source>
        <dbReference type="Proteomes" id="UP000537825"/>
    </source>
</evidence>
<sequence length="410" mass="42704">MTSAEYLSDVESLDAMDPWEGADALQEMEALADEFSDLEGFEADPFEPSGFEPSGFEPSSFEPSSFEPSGFEDDSFEELFAEAEAEDAFLDEDGFDGFEASPASGLFVPTSSNRLVSGPAAVALARTLNPFVLESMDADDAEAFLGRITRRIRSAARGIARGVRRAGQLGAAALRRAGPLLARALPLVQRVAGLAGPWGRVVAAGVGAAQGLLRGQGLRGALAGAVGGLIPGVGGRIASSILRGDGADDDASLDALADMADARQVPPAVALPLGAGLAARVVTRQAVPMSTTLGGAAQGVLRARTRGVEQLLMRLAQQVPGTSGRRLRLMRLIARLAAGNLRLRGTGGAITALPSVVQGAGRRVLTRAVQMPSMGVVPPRLAARRVHARRQLLRRIPVAVVSAANVRRAY</sequence>
<reference evidence="2 3" key="1">
    <citation type="submission" date="2020-01" db="EMBL/GenBank/DDBJ databases">
        <title>The draft genome sequence of Corallococcus exiguus DSM 14696.</title>
        <authorList>
            <person name="Zhang X."/>
            <person name="Zhu H."/>
        </authorList>
    </citation>
    <scope>NUCLEOTIDE SEQUENCE [LARGE SCALE GENOMIC DNA]</scope>
    <source>
        <strain evidence="2 3">DSM 14696</strain>
    </source>
</reference>
<organism evidence="2 3">
    <name type="scientific">Corallococcus exiguus</name>
    <dbReference type="NCBI Taxonomy" id="83462"/>
    <lineage>
        <taxon>Bacteria</taxon>
        <taxon>Pseudomonadati</taxon>
        <taxon>Myxococcota</taxon>
        <taxon>Myxococcia</taxon>
        <taxon>Myxococcales</taxon>
        <taxon>Cystobacterineae</taxon>
        <taxon>Myxococcaceae</taxon>
        <taxon>Corallococcus</taxon>
    </lineage>
</organism>
<evidence type="ECO:0000313" key="2">
    <source>
        <dbReference type="EMBL" id="NBC42205.1"/>
    </source>
</evidence>
<feature type="compositionally biased region" description="Low complexity" evidence="1">
    <location>
        <begin position="46"/>
        <end position="68"/>
    </location>
</feature>
<evidence type="ECO:0000256" key="1">
    <source>
        <dbReference type="SAM" id="MobiDB-lite"/>
    </source>
</evidence>
<accession>A0A7X4YBM0</accession>
<protein>
    <submittedName>
        <fullName evidence="2">Uncharacterized protein</fullName>
    </submittedName>
</protein>
<proteinExistence type="predicted"/>
<comment type="caution">
    <text evidence="2">The sequence shown here is derived from an EMBL/GenBank/DDBJ whole genome shotgun (WGS) entry which is preliminary data.</text>
</comment>
<keyword evidence="3" id="KW-1185">Reference proteome</keyword>
<gene>
    <name evidence="2" type="ORF">GTZ93_20595</name>
</gene>
<dbReference type="Proteomes" id="UP000537825">
    <property type="component" value="Unassembled WGS sequence"/>
</dbReference>
<name>A0A7X4YBM0_9BACT</name>